<evidence type="ECO:0000313" key="2">
    <source>
        <dbReference type="EMBL" id="MBG6136774.1"/>
    </source>
</evidence>
<evidence type="ECO:0000313" key="3">
    <source>
        <dbReference type="Proteomes" id="UP000622552"/>
    </source>
</evidence>
<dbReference type="RefSeq" id="WP_197003705.1">
    <property type="nucleotide sequence ID" value="NZ_BONS01000016.1"/>
</dbReference>
<dbReference type="AlphaFoldDB" id="A0A8J7KJC7"/>
<dbReference type="EMBL" id="JADOUF010000001">
    <property type="protein sequence ID" value="MBG6136774.1"/>
    <property type="molecule type" value="Genomic_DNA"/>
</dbReference>
<dbReference type="SUPFAM" id="SSF110857">
    <property type="entry name" value="Gamma-glutamyl cyclotransferase-like"/>
    <property type="match status" value="1"/>
</dbReference>
<evidence type="ECO:0000259" key="1">
    <source>
        <dbReference type="Pfam" id="PF06094"/>
    </source>
</evidence>
<proteinExistence type="predicted"/>
<protein>
    <submittedName>
        <fullName evidence="2">Gamma-glutamylcyclotransferase (GGCT)/AIG2-like uncharacterized protein YtfP</fullName>
    </submittedName>
</protein>
<dbReference type="InterPro" id="IPR013024">
    <property type="entry name" value="GGCT-like"/>
</dbReference>
<accession>A0A8J7KJC7</accession>
<dbReference type="Gene3D" id="3.10.490.10">
    <property type="entry name" value="Gamma-glutamyl cyclotransferase-like"/>
    <property type="match status" value="1"/>
</dbReference>
<gene>
    <name evidence="2" type="ORF">IW245_002968</name>
</gene>
<dbReference type="InterPro" id="IPR036568">
    <property type="entry name" value="GGCT-like_sf"/>
</dbReference>
<reference evidence="2" key="1">
    <citation type="submission" date="2020-11" db="EMBL/GenBank/DDBJ databases">
        <title>Sequencing the genomes of 1000 actinobacteria strains.</title>
        <authorList>
            <person name="Klenk H.-P."/>
        </authorList>
    </citation>
    <scope>NUCLEOTIDE SEQUENCE</scope>
    <source>
        <strain evidence="2">DSM 45356</strain>
    </source>
</reference>
<keyword evidence="3" id="KW-1185">Reference proteome</keyword>
<organism evidence="2 3">
    <name type="scientific">Longispora fulva</name>
    <dbReference type="NCBI Taxonomy" id="619741"/>
    <lineage>
        <taxon>Bacteria</taxon>
        <taxon>Bacillati</taxon>
        <taxon>Actinomycetota</taxon>
        <taxon>Actinomycetes</taxon>
        <taxon>Micromonosporales</taxon>
        <taxon>Micromonosporaceae</taxon>
        <taxon>Longispora</taxon>
    </lineage>
</organism>
<comment type="caution">
    <text evidence="2">The sequence shown here is derived from an EMBL/GenBank/DDBJ whole genome shotgun (WGS) entry which is preliminary data.</text>
</comment>
<name>A0A8J7KJC7_9ACTN</name>
<sequence length="128" mass="13480">MSRSPDQEGAPVQTDVSLFSYGTLRQSNVQRALFGRELDGRPDQLQGYRLDMVEITDPEVVATSGSAHHPILHATGDPADLVAGTVLAITEAELAAADGYETDDYSRALAPLASGGSAWVYAASHPAP</sequence>
<dbReference type="InterPro" id="IPR009288">
    <property type="entry name" value="AIG2-like_dom"/>
</dbReference>
<dbReference type="CDD" id="cd06661">
    <property type="entry name" value="GGCT_like"/>
    <property type="match status" value="1"/>
</dbReference>
<dbReference type="Proteomes" id="UP000622552">
    <property type="component" value="Unassembled WGS sequence"/>
</dbReference>
<feature type="domain" description="Gamma-glutamylcyclotransferase AIG2-like" evidence="1">
    <location>
        <begin position="18"/>
        <end position="123"/>
    </location>
</feature>
<dbReference type="Pfam" id="PF06094">
    <property type="entry name" value="GGACT"/>
    <property type="match status" value="1"/>
</dbReference>